<evidence type="ECO:0000259" key="1">
    <source>
        <dbReference type="Pfam" id="PF12850"/>
    </source>
</evidence>
<dbReference type="InterPro" id="IPR000979">
    <property type="entry name" value="Phosphodiesterase_MJ0936/Vps29"/>
</dbReference>
<dbReference type="NCBIfam" id="TIGR00040">
    <property type="entry name" value="yfcE"/>
    <property type="match status" value="1"/>
</dbReference>
<dbReference type="Gene3D" id="3.60.21.10">
    <property type="match status" value="1"/>
</dbReference>
<dbReference type="EMBL" id="BARS01006170">
    <property type="protein sequence ID" value="GAF83994.1"/>
    <property type="molecule type" value="Genomic_DNA"/>
</dbReference>
<dbReference type="PANTHER" id="PTHR11124">
    <property type="entry name" value="VACUOLAR SORTING PROTEIN VPS29"/>
    <property type="match status" value="1"/>
</dbReference>
<dbReference type="InterPro" id="IPR024654">
    <property type="entry name" value="Calcineurin-like_PHP_lpxH"/>
</dbReference>
<reference evidence="2" key="1">
    <citation type="journal article" date="2014" name="Front. Microbiol.">
        <title>High frequency of phylogenetically diverse reductive dehalogenase-homologous genes in deep subseafloor sedimentary metagenomes.</title>
        <authorList>
            <person name="Kawai M."/>
            <person name="Futagami T."/>
            <person name="Toyoda A."/>
            <person name="Takaki Y."/>
            <person name="Nishi S."/>
            <person name="Hori S."/>
            <person name="Arai W."/>
            <person name="Tsubouchi T."/>
            <person name="Morono Y."/>
            <person name="Uchiyama I."/>
            <person name="Ito T."/>
            <person name="Fujiyama A."/>
            <person name="Inagaki F."/>
            <person name="Takami H."/>
        </authorList>
    </citation>
    <scope>NUCLEOTIDE SEQUENCE</scope>
    <source>
        <strain evidence="2">Expedition CK06-06</strain>
    </source>
</reference>
<protein>
    <recommendedName>
        <fullName evidence="1">Calcineurin-like phosphoesterase domain-containing protein</fullName>
    </recommendedName>
</protein>
<feature type="domain" description="Calcineurin-like phosphoesterase" evidence="1">
    <location>
        <begin position="1"/>
        <end position="154"/>
    </location>
</feature>
<proteinExistence type="predicted"/>
<dbReference type="AlphaFoldDB" id="X0SSQ3"/>
<dbReference type="InterPro" id="IPR029052">
    <property type="entry name" value="Metallo-depent_PP-like"/>
</dbReference>
<organism evidence="2">
    <name type="scientific">marine sediment metagenome</name>
    <dbReference type="NCBI Taxonomy" id="412755"/>
    <lineage>
        <taxon>unclassified sequences</taxon>
        <taxon>metagenomes</taxon>
        <taxon>ecological metagenomes</taxon>
    </lineage>
</organism>
<dbReference type="SUPFAM" id="SSF56300">
    <property type="entry name" value="Metallo-dependent phosphatases"/>
    <property type="match status" value="1"/>
</dbReference>
<evidence type="ECO:0000313" key="2">
    <source>
        <dbReference type="EMBL" id="GAF83994.1"/>
    </source>
</evidence>
<name>X0SSQ3_9ZZZZ</name>
<comment type="caution">
    <text evidence="2">The sequence shown here is derived from an EMBL/GenBank/DDBJ whole genome shotgun (WGS) entry which is preliminary data.</text>
</comment>
<dbReference type="Pfam" id="PF12850">
    <property type="entry name" value="Metallophos_2"/>
    <property type="match status" value="1"/>
</dbReference>
<sequence>MRMGVVSDSHKNLDNLKSAARKLIEEKVQAIIHLGDDYDDAKVLEEFPVEVVKIPGVFSTYYQDPQIPNRLVREFGAVKTLMTHAPTPHKNDPPGELSPQELIDRERIKVILYGHTHTPEIKEKNGVLWVNPGHLQKEDKKGFPPSFAVVDFDKGKVTARIVDLRRGKDLVKYQFSLAS</sequence>
<accession>X0SSQ3</accession>
<gene>
    <name evidence="2" type="ORF">S01H1_12064</name>
</gene>